<dbReference type="OrthoDB" id="4897642at2759"/>
<dbReference type="KEGG" id="tatv:25777693"/>
<dbReference type="Proteomes" id="UP000005426">
    <property type="component" value="Unassembled WGS sequence"/>
</dbReference>
<accession>G9NL66</accession>
<gene>
    <name evidence="1" type="ORF">TRIATDRAFT_214756</name>
</gene>
<comment type="caution">
    <text evidence="1">The sequence shown here is derived from an EMBL/GenBank/DDBJ whole genome shotgun (WGS) entry which is preliminary data.</text>
</comment>
<dbReference type="AlphaFoldDB" id="G9NL66"/>
<name>G9NL66_HYPAI</name>
<evidence type="ECO:0000313" key="1">
    <source>
        <dbReference type="EMBL" id="EHK48633.1"/>
    </source>
</evidence>
<dbReference type="OMA" id="WHFIVSK"/>
<dbReference type="EMBL" id="ABDG02000018">
    <property type="protein sequence ID" value="EHK48633.1"/>
    <property type="molecule type" value="Genomic_DNA"/>
</dbReference>
<dbReference type="eggNOG" id="ENOG502RR6X">
    <property type="taxonomic scope" value="Eukaryota"/>
</dbReference>
<reference evidence="1 2" key="1">
    <citation type="journal article" date="2011" name="Genome Biol.">
        <title>Comparative genome sequence analysis underscores mycoparasitism as the ancestral life style of Trichoderma.</title>
        <authorList>
            <person name="Kubicek C.P."/>
            <person name="Herrera-Estrella A."/>
            <person name="Seidl-Seiboth V."/>
            <person name="Martinez D.A."/>
            <person name="Druzhinina I.S."/>
            <person name="Thon M."/>
            <person name="Zeilinger S."/>
            <person name="Casas-Flores S."/>
            <person name="Horwitz B.A."/>
            <person name="Mukherjee P.K."/>
            <person name="Mukherjee M."/>
            <person name="Kredics L."/>
            <person name="Alcaraz L.D."/>
            <person name="Aerts A."/>
            <person name="Antal Z."/>
            <person name="Atanasova L."/>
            <person name="Cervantes-Badillo M.G."/>
            <person name="Challacombe J."/>
            <person name="Chertkov O."/>
            <person name="McCluskey K."/>
            <person name="Coulpier F."/>
            <person name="Deshpande N."/>
            <person name="von Doehren H."/>
            <person name="Ebbole D.J."/>
            <person name="Esquivel-Naranjo E.U."/>
            <person name="Fekete E."/>
            <person name="Flipphi M."/>
            <person name="Glaser F."/>
            <person name="Gomez-Rodriguez E.Y."/>
            <person name="Gruber S."/>
            <person name="Han C."/>
            <person name="Henrissat B."/>
            <person name="Hermosa R."/>
            <person name="Hernandez-Onate M."/>
            <person name="Karaffa L."/>
            <person name="Kosti I."/>
            <person name="Le Crom S."/>
            <person name="Lindquist E."/>
            <person name="Lucas S."/>
            <person name="Luebeck M."/>
            <person name="Luebeck P.S."/>
            <person name="Margeot A."/>
            <person name="Metz B."/>
            <person name="Misra M."/>
            <person name="Nevalainen H."/>
            <person name="Omann M."/>
            <person name="Packer N."/>
            <person name="Perrone G."/>
            <person name="Uresti-Rivera E.E."/>
            <person name="Salamov A."/>
            <person name="Schmoll M."/>
            <person name="Seiboth B."/>
            <person name="Shapiro H."/>
            <person name="Sukno S."/>
            <person name="Tamayo-Ramos J.A."/>
            <person name="Tisch D."/>
            <person name="Wiest A."/>
            <person name="Wilkinson H.H."/>
            <person name="Zhang M."/>
            <person name="Coutinho P.M."/>
            <person name="Kenerley C.M."/>
            <person name="Monte E."/>
            <person name="Baker S.E."/>
            <person name="Grigoriev I.V."/>
        </authorList>
    </citation>
    <scope>NUCLEOTIDE SEQUENCE [LARGE SCALE GENOMIC DNA]</scope>
    <source>
        <strain evidence="2">ATCC 20476 / IMI 206040</strain>
    </source>
</reference>
<feature type="non-terminal residue" evidence="1">
    <location>
        <position position="265"/>
    </location>
</feature>
<protein>
    <submittedName>
        <fullName evidence="1">Uncharacterized protein</fullName>
    </submittedName>
</protein>
<proteinExistence type="predicted"/>
<sequence length="265" mass="30079">MQNPNIQYRFEYAIEQGEEDSLDNGECWHNLFRNPILVKGFPVLRRPKPQIDTGLELPLNMMAALAKTQRIDEFNGGVFIKGFSTMLIPTNFIEGVIIWHLQYRADGDHISYFDACVPHASINTSDIEQSRNIVGWCSQADLFAGANEAKYNVQRSGLPRPTADCVLHNISISAGKYITGGVNFAMGVKDQPIHLTRGSYTPKLEWIHKKFVVLWDERYKRGWLVNGTTALLHLSRAALKRKQESPFRSLLLFKPGSMEEATERL</sequence>
<organism evidence="1 2">
    <name type="scientific">Hypocrea atroviridis (strain ATCC 20476 / IMI 206040)</name>
    <name type="common">Trichoderma atroviride</name>
    <dbReference type="NCBI Taxonomy" id="452589"/>
    <lineage>
        <taxon>Eukaryota</taxon>
        <taxon>Fungi</taxon>
        <taxon>Dikarya</taxon>
        <taxon>Ascomycota</taxon>
        <taxon>Pezizomycotina</taxon>
        <taxon>Sordariomycetes</taxon>
        <taxon>Hypocreomycetidae</taxon>
        <taxon>Hypocreales</taxon>
        <taxon>Hypocreaceae</taxon>
        <taxon>Trichoderma</taxon>
    </lineage>
</organism>
<dbReference type="STRING" id="452589.G9NL66"/>
<keyword evidence="2" id="KW-1185">Reference proteome</keyword>
<dbReference type="HOGENOM" id="CLU_1051915_0_0_1"/>
<evidence type="ECO:0000313" key="2">
    <source>
        <dbReference type="Proteomes" id="UP000005426"/>
    </source>
</evidence>
<dbReference type="GeneID" id="25777693"/>